<dbReference type="STRING" id="80966.ENSAPOP00000029323"/>
<dbReference type="InterPro" id="IPR002937">
    <property type="entry name" value="Amino_oxidase"/>
</dbReference>
<keyword evidence="9 17" id="KW-0560">Oxidoreductase</keyword>
<evidence type="ECO:0000256" key="2">
    <source>
        <dbReference type="ARBA" id="ARBA00004137"/>
    </source>
</evidence>
<dbReference type="EC" id="1.3.3.4" evidence="5 17"/>
<comment type="subcellular location">
    <subcellularLocation>
        <location evidence="2">Mitochondrion inner membrane</location>
        <topology evidence="2">Peripheral membrane protein</topology>
        <orientation evidence="2">Intermembrane side</orientation>
    </subcellularLocation>
</comment>
<keyword evidence="6 17" id="KW-0285">Flavoprotein</keyword>
<evidence type="ECO:0000256" key="5">
    <source>
        <dbReference type="ARBA" id="ARBA00012867"/>
    </source>
</evidence>
<keyword evidence="12" id="KW-0472">Membrane</keyword>
<evidence type="ECO:0000256" key="6">
    <source>
        <dbReference type="ARBA" id="ARBA00022630"/>
    </source>
</evidence>
<dbReference type="InterPro" id="IPR004572">
    <property type="entry name" value="Protoporphyrinogen_oxidase"/>
</dbReference>
<dbReference type="PANTHER" id="PTHR42923:SF3">
    <property type="entry name" value="PROTOPORPHYRINOGEN OXIDASE"/>
    <property type="match status" value="1"/>
</dbReference>
<accession>A0A3Q1GG41</accession>
<keyword evidence="7" id="KW-0999">Mitochondrion inner membrane</keyword>
<dbReference type="Ensembl" id="ENSAPOT00000020353.1">
    <property type="protein sequence ID" value="ENSAPOP00000029323.1"/>
    <property type="gene ID" value="ENSAPOG00000015127.1"/>
</dbReference>
<comment type="cofactor">
    <cofactor evidence="17">
        <name>FAD</name>
        <dbReference type="ChEBI" id="CHEBI:57692"/>
    </cofactor>
    <text evidence="17">Binds 1 FAD per subunit.</text>
</comment>
<evidence type="ECO:0000256" key="14">
    <source>
        <dbReference type="ARBA" id="ARBA00024380"/>
    </source>
</evidence>
<comment type="function">
    <text evidence="1 17">Catalyzes the 6-electron oxidation of protoporphyrinogen-IX to form protoporphyrin-IX.</text>
</comment>
<keyword evidence="8 17" id="KW-0274">FAD</keyword>
<dbReference type="Pfam" id="PF01593">
    <property type="entry name" value="Amino_oxidase"/>
    <property type="match status" value="1"/>
</dbReference>
<dbReference type="GeneTree" id="ENSGT00390000008744"/>
<name>A0A3Q1GG41_9TELE</name>
<keyword evidence="11 17" id="KW-0350">Heme biosynthesis</keyword>
<dbReference type="PANTHER" id="PTHR42923">
    <property type="entry name" value="PROTOPORPHYRINOGEN OXIDASE"/>
    <property type="match status" value="1"/>
</dbReference>
<evidence type="ECO:0000256" key="17">
    <source>
        <dbReference type="RuleBase" id="RU367069"/>
    </source>
</evidence>
<dbReference type="InParanoid" id="A0A3Q1GG41"/>
<dbReference type="Gene3D" id="3.50.50.60">
    <property type="entry name" value="FAD/NAD(P)-binding domain"/>
    <property type="match status" value="1"/>
</dbReference>
<evidence type="ECO:0000256" key="3">
    <source>
        <dbReference type="ARBA" id="ARBA00005073"/>
    </source>
</evidence>
<evidence type="ECO:0000259" key="18">
    <source>
        <dbReference type="Pfam" id="PF01593"/>
    </source>
</evidence>
<dbReference type="GO" id="GO:0006785">
    <property type="term" value="P:heme B biosynthetic process"/>
    <property type="evidence" value="ECO:0007669"/>
    <property type="project" value="UniProtKB-ARBA"/>
</dbReference>
<dbReference type="SUPFAM" id="SSF51905">
    <property type="entry name" value="FAD/NAD(P)-binding domain"/>
    <property type="match status" value="1"/>
</dbReference>
<evidence type="ECO:0000256" key="12">
    <source>
        <dbReference type="ARBA" id="ARBA00023136"/>
    </source>
</evidence>
<organism evidence="19 20">
    <name type="scientific">Acanthochromis polyacanthus</name>
    <name type="common">spiny chromis</name>
    <dbReference type="NCBI Taxonomy" id="80966"/>
    <lineage>
        <taxon>Eukaryota</taxon>
        <taxon>Metazoa</taxon>
        <taxon>Chordata</taxon>
        <taxon>Craniata</taxon>
        <taxon>Vertebrata</taxon>
        <taxon>Euteleostomi</taxon>
        <taxon>Actinopterygii</taxon>
        <taxon>Neopterygii</taxon>
        <taxon>Teleostei</taxon>
        <taxon>Neoteleostei</taxon>
        <taxon>Acanthomorphata</taxon>
        <taxon>Ovalentaria</taxon>
        <taxon>Pomacentridae</taxon>
        <taxon>Acanthochromis</taxon>
    </lineage>
</organism>
<dbReference type="GO" id="GO:0005758">
    <property type="term" value="C:mitochondrial intermembrane space"/>
    <property type="evidence" value="ECO:0007669"/>
    <property type="project" value="UniProtKB-ARBA"/>
</dbReference>
<evidence type="ECO:0000256" key="10">
    <source>
        <dbReference type="ARBA" id="ARBA00023128"/>
    </source>
</evidence>
<evidence type="ECO:0000256" key="1">
    <source>
        <dbReference type="ARBA" id="ARBA00002600"/>
    </source>
</evidence>
<dbReference type="FunFam" id="3.50.50.60:FF:000133">
    <property type="entry name" value="Protoporphyrinogen oxidase"/>
    <property type="match status" value="1"/>
</dbReference>
<dbReference type="UniPathway" id="UPA00251">
    <property type="reaction ID" value="UER00324"/>
</dbReference>
<dbReference type="GO" id="GO:0004729">
    <property type="term" value="F:oxygen-dependent protoporphyrinogen oxidase activity"/>
    <property type="evidence" value="ECO:0007669"/>
    <property type="project" value="UniProtKB-UniRule"/>
</dbReference>
<dbReference type="GO" id="GO:0006782">
    <property type="term" value="P:protoporphyrinogen IX biosynthetic process"/>
    <property type="evidence" value="ECO:0007669"/>
    <property type="project" value="UniProtKB-UniRule"/>
</dbReference>
<comment type="similarity">
    <text evidence="4 17">Belongs to the protoporphyrinogen/coproporphyrinogen oxidase family. Protoporphyrinogen oxidase subfamily.</text>
</comment>
<reference evidence="19" key="1">
    <citation type="submission" date="2025-08" db="UniProtKB">
        <authorList>
            <consortium name="Ensembl"/>
        </authorList>
    </citation>
    <scope>IDENTIFICATION</scope>
</reference>
<evidence type="ECO:0000256" key="9">
    <source>
        <dbReference type="ARBA" id="ARBA00023002"/>
    </source>
</evidence>
<evidence type="ECO:0000256" key="15">
    <source>
        <dbReference type="ARBA" id="ARBA00044160"/>
    </source>
</evidence>
<dbReference type="AlphaFoldDB" id="A0A3Q1GG41"/>
<feature type="domain" description="Amine oxidase" evidence="18">
    <location>
        <begin position="21"/>
        <end position="482"/>
    </location>
</feature>
<evidence type="ECO:0000256" key="7">
    <source>
        <dbReference type="ARBA" id="ARBA00022792"/>
    </source>
</evidence>
<evidence type="ECO:0000256" key="8">
    <source>
        <dbReference type="ARBA" id="ARBA00022827"/>
    </source>
</evidence>
<dbReference type="Proteomes" id="UP000257200">
    <property type="component" value="Unplaced"/>
</dbReference>
<reference evidence="19" key="2">
    <citation type="submission" date="2025-09" db="UniProtKB">
        <authorList>
            <consortium name="Ensembl"/>
        </authorList>
    </citation>
    <scope>IDENTIFICATION</scope>
</reference>
<protein>
    <recommendedName>
        <fullName evidence="15 17">Protoporphyrinogen oxidase</fullName>
        <ecNumber evidence="5 17">1.3.3.4</ecNumber>
    </recommendedName>
</protein>
<evidence type="ECO:0000256" key="11">
    <source>
        <dbReference type="ARBA" id="ARBA00023133"/>
    </source>
</evidence>
<keyword evidence="20" id="KW-1185">Reference proteome</keyword>
<proteinExistence type="inferred from homology"/>
<dbReference type="GO" id="GO:0005743">
    <property type="term" value="C:mitochondrial inner membrane"/>
    <property type="evidence" value="ECO:0007669"/>
    <property type="project" value="UniProtKB-SubCell"/>
</dbReference>
<sequence>MVLPLITSQPMRTIAVLGGGIGGLATSYYLCKNPQVTKVIVLESSSRFGGWLWSTRRSDGAVFEHGPRGIRPAGAVGRNTLNMVEDLGLEGEILPVTYSHIASKNRYLYVNGQLHKMPSKISELLRTVPPFSRPLLLSVASELLVAKSKEEDESIHSFVSRRLGKELADIAVDSLCRGVFAGDCRKLSVRSCFPPFYNAEQRRGSLILGMLLGSGPTPVISPGSLAQRSIKENWAQWSLRRGVESLPESLTEYLQQSGKVELHREATVKQIHPSASGWKIHLEDGVVSADHIISALPAKALSSVLPSSCQPLIQQLQDVSSVTVAVINLEYEGSILPVTGFGHLVPSSEDRGLLGVVYDSVPFPQHNRPDGQTTRLTVMMGGAWFQEVFGPPEAVTEERLIARATEAVQSHLGVTTSPVWSRVALQRDCIPQYYLGHFSKVASMRGFIRENNLPLSLTGSSYDGVSVNDVIFSGRTAVQELLGTGV</sequence>
<comment type="pathway">
    <text evidence="3 17">Porphyrin-containing compound metabolism; protoporphyrin-IX biosynthesis; protoporphyrin-IX from protoporphyrinogen-IX: step 1/1.</text>
</comment>
<evidence type="ECO:0000313" key="19">
    <source>
        <dbReference type="Ensembl" id="ENSAPOP00000029323.1"/>
    </source>
</evidence>
<evidence type="ECO:0000313" key="20">
    <source>
        <dbReference type="Proteomes" id="UP000257200"/>
    </source>
</evidence>
<keyword evidence="13 17" id="KW-0627">Porphyrin biosynthesis</keyword>
<comment type="catalytic activity">
    <reaction evidence="16 17">
        <text>protoporphyrinogen IX + 3 O2 = protoporphyrin IX + 3 H2O2</text>
        <dbReference type="Rhea" id="RHEA:25576"/>
        <dbReference type="ChEBI" id="CHEBI:15379"/>
        <dbReference type="ChEBI" id="CHEBI:16240"/>
        <dbReference type="ChEBI" id="CHEBI:57306"/>
        <dbReference type="ChEBI" id="CHEBI:57307"/>
        <dbReference type="EC" id="1.3.3.4"/>
    </reaction>
</comment>
<evidence type="ECO:0000256" key="4">
    <source>
        <dbReference type="ARBA" id="ARBA00010551"/>
    </source>
</evidence>
<comment type="subunit">
    <text evidence="14">Monomer. Homodimer.</text>
</comment>
<dbReference type="InterPro" id="IPR050464">
    <property type="entry name" value="Zeta_carotene_desat/Oxidored"/>
</dbReference>
<dbReference type="NCBIfam" id="TIGR00562">
    <property type="entry name" value="proto_IX_ox"/>
    <property type="match status" value="1"/>
</dbReference>
<evidence type="ECO:0000256" key="13">
    <source>
        <dbReference type="ARBA" id="ARBA00023244"/>
    </source>
</evidence>
<dbReference type="InterPro" id="IPR036188">
    <property type="entry name" value="FAD/NAD-bd_sf"/>
</dbReference>
<evidence type="ECO:0000256" key="16">
    <source>
        <dbReference type="ARBA" id="ARBA00047554"/>
    </source>
</evidence>
<dbReference type="SUPFAM" id="SSF54373">
    <property type="entry name" value="FAD-linked reductases, C-terminal domain"/>
    <property type="match status" value="1"/>
</dbReference>
<keyword evidence="10" id="KW-0496">Mitochondrion</keyword>